<dbReference type="PANTHER" id="PTHR33112:SF16">
    <property type="entry name" value="HETEROKARYON INCOMPATIBILITY DOMAIN-CONTAINING PROTEIN"/>
    <property type="match status" value="1"/>
</dbReference>
<dbReference type="OrthoDB" id="5125733at2759"/>
<gene>
    <name evidence="3" type="ORF">CSHISOI_03554</name>
</gene>
<feature type="domain" description="Heterokaryon incompatibility" evidence="2">
    <location>
        <begin position="220"/>
        <end position="364"/>
    </location>
</feature>
<dbReference type="AlphaFoldDB" id="A0A5Q4BYT7"/>
<sequence>MAETAATPRRLVHRRRRSATDDGAVEPDPKRSREIGTDEACCPRCRLLLTKGGLTELNSAGGLRHHSYAECCASAMEGCEVCVFIIVAIEKKKEEHKWDADDVLTFRNRASERRPGAVPFGIDVLEGSLSSGAVVISIYPYAEQGNPAGDGIYRRPLQRDVKSERAISRARGLYAACKESHKLCRYAKDTVLPSRVLDLGTAAAPTLKLYVNDTEEHGEYAALSYCWGGPQRGLLKRRTLTNMEEGIGIEGLQQTVRDAIAVTRRLGFRYLWIDALCIIQDCSADKEREIANMAMIYKNAAVTVAAGTAERAADGFLDMKATYLPEHRFCVPMQADGEVGTAYLRAEAHIPKHALDGRGWVLQEFLLSSRMLVFSEYELLWQCKETELRGVSGNGNSNGNGGGLDYLQTQEGLPWSVFDEETEPVFGKEDAERRYLWRTIVEQYTRRRLGFKDDRLNALRGVTRELETVWRDGNEFGLWRRWFVELLAWSKKGCDEGGGEDEEKEMARETKRAPSWSWASVNGRIRFTQMFEGEDASVQEVNLLEARVSRHVVLSCRMVEDEEVDPAMFEDWGSGKSRADVFYDLDDSVDEVGERAVSSYLLLGTIRDDGGLSGVALVVVEVGRGFFQRVGLAIFDNTQVWKDTKYRDVRLQ</sequence>
<dbReference type="InterPro" id="IPR010730">
    <property type="entry name" value="HET"/>
</dbReference>
<keyword evidence="4" id="KW-1185">Reference proteome</keyword>
<protein>
    <recommendedName>
        <fullName evidence="2">Heterokaryon incompatibility domain-containing protein</fullName>
    </recommendedName>
</protein>
<proteinExistence type="predicted"/>
<organism evidence="3 4">
    <name type="scientific">Colletotrichum shisoi</name>
    <dbReference type="NCBI Taxonomy" id="2078593"/>
    <lineage>
        <taxon>Eukaryota</taxon>
        <taxon>Fungi</taxon>
        <taxon>Dikarya</taxon>
        <taxon>Ascomycota</taxon>
        <taxon>Pezizomycotina</taxon>
        <taxon>Sordariomycetes</taxon>
        <taxon>Hypocreomycetidae</taxon>
        <taxon>Glomerellales</taxon>
        <taxon>Glomerellaceae</taxon>
        <taxon>Colletotrichum</taxon>
        <taxon>Colletotrichum destructivum species complex</taxon>
    </lineage>
</organism>
<dbReference type="Pfam" id="PF06985">
    <property type="entry name" value="HET"/>
    <property type="match status" value="1"/>
</dbReference>
<dbReference type="PANTHER" id="PTHR33112">
    <property type="entry name" value="DOMAIN PROTEIN, PUTATIVE-RELATED"/>
    <property type="match status" value="1"/>
</dbReference>
<dbReference type="Proteomes" id="UP000326340">
    <property type="component" value="Unassembled WGS sequence"/>
</dbReference>
<evidence type="ECO:0000259" key="2">
    <source>
        <dbReference type="Pfam" id="PF06985"/>
    </source>
</evidence>
<evidence type="ECO:0000313" key="3">
    <source>
        <dbReference type="EMBL" id="TQN71971.1"/>
    </source>
</evidence>
<evidence type="ECO:0000313" key="4">
    <source>
        <dbReference type="Proteomes" id="UP000326340"/>
    </source>
</evidence>
<reference evidence="3 4" key="1">
    <citation type="journal article" date="2019" name="Sci. Rep.">
        <title>Colletotrichum shisoi sp. nov., an anthracnose pathogen of Perilla frutescens in Japan: molecular phylogenetic, morphological and genomic evidence.</title>
        <authorList>
            <person name="Gan P."/>
            <person name="Tsushima A."/>
            <person name="Hiroyama R."/>
            <person name="Narusaka M."/>
            <person name="Takano Y."/>
            <person name="Narusaka Y."/>
            <person name="Kawaradani M."/>
            <person name="Damm U."/>
            <person name="Shirasu K."/>
        </authorList>
    </citation>
    <scope>NUCLEOTIDE SEQUENCE [LARGE SCALE GENOMIC DNA]</scope>
    <source>
        <strain evidence="3 4">PG-2018a</strain>
    </source>
</reference>
<dbReference type="EMBL" id="PUHP01000214">
    <property type="protein sequence ID" value="TQN71971.1"/>
    <property type="molecule type" value="Genomic_DNA"/>
</dbReference>
<evidence type="ECO:0000256" key="1">
    <source>
        <dbReference type="SAM" id="MobiDB-lite"/>
    </source>
</evidence>
<comment type="caution">
    <text evidence="3">The sequence shown here is derived from an EMBL/GenBank/DDBJ whole genome shotgun (WGS) entry which is preliminary data.</text>
</comment>
<feature type="region of interest" description="Disordered" evidence="1">
    <location>
        <begin position="1"/>
        <end position="35"/>
    </location>
</feature>
<name>A0A5Q4BYT7_9PEZI</name>
<accession>A0A5Q4BYT7</accession>